<dbReference type="Pfam" id="PF17764">
    <property type="entry name" value="PriA_3primeBD"/>
    <property type="match status" value="1"/>
</dbReference>
<dbReference type="GO" id="GO:0043138">
    <property type="term" value="F:3'-5' DNA helicase activity"/>
    <property type="evidence" value="ECO:0007669"/>
    <property type="project" value="TreeGrafter"/>
</dbReference>
<dbReference type="eggNOG" id="COG1198">
    <property type="taxonomic scope" value="Bacteria"/>
</dbReference>
<dbReference type="GO" id="GO:0005524">
    <property type="term" value="F:ATP binding"/>
    <property type="evidence" value="ECO:0007669"/>
    <property type="project" value="UniProtKB-KW"/>
</dbReference>
<protein>
    <submittedName>
        <fullName evidence="5">Putative primosomal protein N</fullName>
    </submittedName>
</protein>
<dbReference type="GO" id="GO:0006270">
    <property type="term" value="P:DNA replication initiation"/>
    <property type="evidence" value="ECO:0007669"/>
    <property type="project" value="TreeGrafter"/>
</dbReference>
<dbReference type="KEGG" id="twh:TWT_359"/>
<accession>Q83MW8</accession>
<dbReference type="GO" id="GO:0006302">
    <property type="term" value="P:double-strand break repair"/>
    <property type="evidence" value="ECO:0007669"/>
    <property type="project" value="TreeGrafter"/>
</dbReference>
<evidence type="ECO:0000256" key="3">
    <source>
        <dbReference type="ARBA" id="ARBA00023125"/>
    </source>
</evidence>
<sequence>MPRVAKVLLNLSGRDILLDYFVPDGLHINRGHLVTVPFRGKICEGYVLNIHTPESYVGHLRFIHDKPLEIPVLTRDISLLAHRIARRNCSQIGNLLHLAIPKRRVRIEKAFFKNLSGIKDTDPPVQSQDFAFFSQRVRLTSRCRYSLCVPIGIDTQGIQPWAHEFAALATQCYRSGRTAILAVPDQKCQRQLLKALSKVPELRNDDIKILNSNQTSSDRYKNFLDCLLDRERIIVGNRSVIYAPSNNLGLIAIWDEANYAFLEHRTPYPHIRDIALIRQQISGCVLLFACHIPSMPVMYLEKTGHIECVGYAYRRRPKLFVPKEPGQIPSDAIRVMRNALDTGPVLVQVQQKGHIQSFSCANCGQLARCKDCSGPLTKTSFYGTSQCKWCAKIADNACSICGSQKIVMLRRGSDRTAYELTQAFPGCNVLTSDSSNPIELLDVKMLKGTIVVSTCGSEPLVSQGYAAVLILDANTMAVRQNFETAYSTLKRWTAAISLLRHDGTLIIPGIVNRLVRAIGAWQLVSYLETELEHRITLKLPPAVRIFSITGRKSEIDIIALHLREFDPVRVFGPISQDDSKFRLIVMNDFKDVNRVMDFVKKMLDSLRGSSIKIRCDDPEILDEI</sequence>
<feature type="domain" description="Primosomal protein N' 3' DNA-binding" evidence="4">
    <location>
        <begin position="6"/>
        <end position="101"/>
    </location>
</feature>
<proteinExistence type="predicted"/>
<dbReference type="PANTHER" id="PTHR30580:SF0">
    <property type="entry name" value="PRIMOSOMAL PROTEIN N"/>
    <property type="match status" value="1"/>
</dbReference>
<name>Q83MW8_TROWT</name>
<organism evidence="5 6">
    <name type="scientific">Tropheryma whipplei (strain Twist)</name>
    <name type="common">Whipple's bacillus</name>
    <dbReference type="NCBI Taxonomy" id="203267"/>
    <lineage>
        <taxon>Bacteria</taxon>
        <taxon>Bacillati</taxon>
        <taxon>Actinomycetota</taxon>
        <taxon>Actinomycetes</taxon>
        <taxon>Micrococcales</taxon>
        <taxon>Tropherymataceae</taxon>
        <taxon>Tropheryma</taxon>
    </lineage>
</organism>
<reference evidence="5 6" key="1">
    <citation type="journal article" date="2003" name="Genome Res.">
        <title>Tropheryma whipplei twist: a human pathogenic Actinobacteria with a reduced genome.</title>
        <authorList>
            <person name="Raoult D."/>
            <person name="Ogata H."/>
            <person name="Audic S."/>
            <person name="Robert C."/>
            <person name="Suhre K."/>
            <person name="Drancourt M."/>
            <person name="Claverie J.-M."/>
        </authorList>
    </citation>
    <scope>NUCLEOTIDE SEQUENCE [LARGE SCALE GENOMIC DNA]</scope>
    <source>
        <strain evidence="5 6">Twist</strain>
    </source>
</reference>
<evidence type="ECO:0000256" key="2">
    <source>
        <dbReference type="ARBA" id="ARBA00022840"/>
    </source>
</evidence>
<keyword evidence="3" id="KW-0238">DNA-binding</keyword>
<evidence type="ECO:0000313" key="5">
    <source>
        <dbReference type="EMBL" id="AAO44456.1"/>
    </source>
</evidence>
<dbReference type="STRING" id="203267.TWT_359"/>
<evidence type="ECO:0000256" key="1">
    <source>
        <dbReference type="ARBA" id="ARBA00022741"/>
    </source>
</evidence>
<dbReference type="PANTHER" id="PTHR30580">
    <property type="entry name" value="PRIMOSOMAL PROTEIN N"/>
    <property type="match status" value="1"/>
</dbReference>
<dbReference type="RefSeq" id="WP_011102526.1">
    <property type="nucleotide sequence ID" value="NC_004572.3"/>
</dbReference>
<dbReference type="Gene3D" id="3.40.1440.60">
    <property type="entry name" value="PriA, 3(prime) DNA-binding domain"/>
    <property type="match status" value="1"/>
</dbReference>
<keyword evidence="1" id="KW-0547">Nucleotide-binding</keyword>
<dbReference type="AlphaFoldDB" id="Q83MW8"/>
<dbReference type="GO" id="GO:0003677">
    <property type="term" value="F:DNA binding"/>
    <property type="evidence" value="ECO:0007669"/>
    <property type="project" value="UniProtKB-KW"/>
</dbReference>
<dbReference type="NCBIfam" id="NF011453">
    <property type="entry name" value="PRK14873.1-3"/>
    <property type="match status" value="1"/>
</dbReference>
<dbReference type="Proteomes" id="UP000002200">
    <property type="component" value="Chromosome"/>
</dbReference>
<evidence type="ECO:0000313" key="6">
    <source>
        <dbReference type="Proteomes" id="UP000002200"/>
    </source>
</evidence>
<dbReference type="Gene3D" id="3.40.50.300">
    <property type="entry name" value="P-loop containing nucleotide triphosphate hydrolases"/>
    <property type="match status" value="1"/>
</dbReference>
<dbReference type="InterPro" id="IPR042115">
    <property type="entry name" value="PriA_3primeBD_sf"/>
</dbReference>
<keyword evidence="6" id="KW-1185">Reference proteome</keyword>
<dbReference type="InterPro" id="IPR041222">
    <property type="entry name" value="PriA_3primeBD"/>
</dbReference>
<dbReference type="EMBL" id="AE014184">
    <property type="protein sequence ID" value="AAO44456.1"/>
    <property type="molecule type" value="Genomic_DNA"/>
</dbReference>
<dbReference type="OrthoDB" id="3177118at2"/>
<keyword evidence="2" id="KW-0067">ATP-binding</keyword>
<dbReference type="GO" id="GO:0006310">
    <property type="term" value="P:DNA recombination"/>
    <property type="evidence" value="ECO:0007669"/>
    <property type="project" value="TreeGrafter"/>
</dbReference>
<evidence type="ECO:0000259" key="4">
    <source>
        <dbReference type="Pfam" id="PF17764"/>
    </source>
</evidence>
<gene>
    <name evidence="5" type="ordered locus">TWT_359</name>
</gene>
<dbReference type="InterPro" id="IPR027417">
    <property type="entry name" value="P-loop_NTPase"/>
</dbReference>
<dbReference type="HOGENOM" id="CLU_015485_1_0_11"/>